<gene>
    <name evidence="5" type="primary">yciB</name>
    <name evidence="6" type="ORF">EAH76_20085</name>
</gene>
<dbReference type="InterPro" id="IPR006008">
    <property type="entry name" value="YciB"/>
</dbReference>
<evidence type="ECO:0000256" key="5">
    <source>
        <dbReference type="HAMAP-Rule" id="MF_00189"/>
    </source>
</evidence>
<evidence type="ECO:0000256" key="4">
    <source>
        <dbReference type="ARBA" id="ARBA00023136"/>
    </source>
</evidence>
<evidence type="ECO:0000313" key="7">
    <source>
        <dbReference type="Proteomes" id="UP000319931"/>
    </source>
</evidence>
<dbReference type="PANTHER" id="PTHR36917:SF1">
    <property type="entry name" value="INNER MEMBRANE-SPANNING PROTEIN YCIB"/>
    <property type="match status" value="1"/>
</dbReference>
<dbReference type="GO" id="GO:0005886">
    <property type="term" value="C:plasma membrane"/>
    <property type="evidence" value="ECO:0007669"/>
    <property type="project" value="UniProtKB-SubCell"/>
</dbReference>
<keyword evidence="2 5" id="KW-0812">Transmembrane</keyword>
<keyword evidence="3 5" id="KW-1133">Transmembrane helix</keyword>
<dbReference type="EMBL" id="RCZC01000008">
    <property type="protein sequence ID" value="TPG49112.1"/>
    <property type="molecule type" value="Genomic_DNA"/>
</dbReference>
<comment type="similarity">
    <text evidence="5">Belongs to the YciB family.</text>
</comment>
<dbReference type="HAMAP" id="MF_00189">
    <property type="entry name" value="YciB"/>
    <property type="match status" value="1"/>
</dbReference>
<comment type="caution">
    <text evidence="6">The sequence shown here is derived from an EMBL/GenBank/DDBJ whole genome shotgun (WGS) entry which is preliminary data.</text>
</comment>
<feature type="transmembrane region" description="Helical" evidence="5">
    <location>
        <begin position="100"/>
        <end position="127"/>
    </location>
</feature>
<comment type="function">
    <text evidence="5">Plays a role in cell envelope biogenesis, maintenance of cell envelope integrity and membrane homeostasis.</text>
</comment>
<dbReference type="Pfam" id="PF04279">
    <property type="entry name" value="IspA"/>
    <property type="match status" value="1"/>
</dbReference>
<accession>A0A502FIN5</accession>
<dbReference type="RefSeq" id="WP_140852059.1">
    <property type="nucleotide sequence ID" value="NZ_RCZC01000008.1"/>
</dbReference>
<feature type="transmembrane region" description="Helical" evidence="5">
    <location>
        <begin position="139"/>
        <end position="157"/>
    </location>
</feature>
<dbReference type="OrthoDB" id="9788219at2"/>
<organism evidence="6 7">
    <name type="scientific">Sphingomonas glacialis</name>
    <dbReference type="NCBI Taxonomy" id="658225"/>
    <lineage>
        <taxon>Bacteria</taxon>
        <taxon>Pseudomonadati</taxon>
        <taxon>Pseudomonadota</taxon>
        <taxon>Alphaproteobacteria</taxon>
        <taxon>Sphingomonadales</taxon>
        <taxon>Sphingomonadaceae</taxon>
        <taxon>Sphingomonas</taxon>
    </lineage>
</organism>
<protein>
    <recommendedName>
        <fullName evidence="5">Inner membrane-spanning protein YciB</fullName>
    </recommendedName>
</protein>
<keyword evidence="7" id="KW-1185">Reference proteome</keyword>
<keyword evidence="4 5" id="KW-0472">Membrane</keyword>
<evidence type="ECO:0000313" key="6">
    <source>
        <dbReference type="EMBL" id="TPG49112.1"/>
    </source>
</evidence>
<evidence type="ECO:0000256" key="1">
    <source>
        <dbReference type="ARBA" id="ARBA00022475"/>
    </source>
</evidence>
<keyword evidence="1 5" id="KW-1003">Cell membrane</keyword>
<feature type="transmembrane region" description="Helical" evidence="5">
    <location>
        <begin position="69"/>
        <end position="88"/>
    </location>
</feature>
<reference evidence="6 7" key="1">
    <citation type="journal article" date="2019" name="Environ. Microbiol.">
        <title>Species interactions and distinct microbial communities in high Arctic permafrost affected cryosols are associated with the CH4 and CO2 gas fluxes.</title>
        <authorList>
            <person name="Altshuler I."/>
            <person name="Hamel J."/>
            <person name="Turney S."/>
            <person name="Magnuson E."/>
            <person name="Levesque R."/>
            <person name="Greer C."/>
            <person name="Whyte L.G."/>
        </authorList>
    </citation>
    <scope>NUCLEOTIDE SEQUENCE [LARGE SCALE GENOMIC DNA]</scope>
    <source>
        <strain evidence="6 7">E6.1</strain>
    </source>
</reference>
<evidence type="ECO:0000256" key="3">
    <source>
        <dbReference type="ARBA" id="ARBA00022989"/>
    </source>
</evidence>
<dbReference type="Proteomes" id="UP000319931">
    <property type="component" value="Unassembled WGS sequence"/>
</dbReference>
<comment type="subcellular location">
    <subcellularLocation>
        <location evidence="5">Cell inner membrane</location>
        <topology evidence="5">Multi-pass membrane protein</topology>
    </subcellularLocation>
</comment>
<keyword evidence="5" id="KW-0997">Cell inner membrane</keyword>
<sequence length="206" mass="22772">MTSTPTKKAPLGAGQRLAIDIGPIAIFFLVNFLTPGLDMVKLIAGTTAFMIASIAAMVYSLVRSGRISPMLWLTGTLVLVFGGLTLYFHNKEFIQIKPTVIYAMLSAILVFGLATGRPLLSLFLEAAYPGLNETGWRKLTINWAVFFAFLAVINEIVRHEFSYAFWLGFKLWGVIPLTLIFAFANVPMLMKHGFSTQDEPPIPPQE</sequence>
<evidence type="ECO:0000256" key="2">
    <source>
        <dbReference type="ARBA" id="ARBA00022692"/>
    </source>
</evidence>
<dbReference type="PANTHER" id="PTHR36917">
    <property type="entry name" value="INTRACELLULAR SEPTATION PROTEIN A-RELATED"/>
    <property type="match status" value="1"/>
</dbReference>
<feature type="transmembrane region" description="Helical" evidence="5">
    <location>
        <begin position="42"/>
        <end position="62"/>
    </location>
</feature>
<dbReference type="AlphaFoldDB" id="A0A502FIN5"/>
<feature type="transmembrane region" description="Helical" evidence="5">
    <location>
        <begin position="163"/>
        <end position="184"/>
    </location>
</feature>
<feature type="transmembrane region" description="Helical" evidence="5">
    <location>
        <begin position="17"/>
        <end position="36"/>
    </location>
</feature>
<proteinExistence type="inferred from homology"/>
<name>A0A502FIN5_9SPHN</name>